<proteinExistence type="predicted"/>
<dbReference type="EMBL" id="LGTC01000001">
    <property type="protein sequence ID" value="KNY30480.1"/>
    <property type="molecule type" value="Genomic_DNA"/>
</dbReference>
<dbReference type="PROSITE" id="PS51257">
    <property type="entry name" value="PROKAR_LIPOPROTEIN"/>
    <property type="match status" value="1"/>
</dbReference>
<evidence type="ECO:0008006" key="5">
    <source>
        <dbReference type="Google" id="ProtNLM"/>
    </source>
</evidence>
<keyword evidence="4" id="KW-1185">Reference proteome</keyword>
<dbReference type="Proteomes" id="UP000036923">
    <property type="component" value="Unassembled WGS sequence"/>
</dbReference>
<evidence type="ECO:0000313" key="4">
    <source>
        <dbReference type="Proteomes" id="UP000036923"/>
    </source>
</evidence>
<keyword evidence="1" id="KW-0732">Signal</keyword>
<protein>
    <recommendedName>
        <fullName evidence="5">Lipoprotein</fullName>
    </recommendedName>
</protein>
<evidence type="ECO:0000313" key="3">
    <source>
        <dbReference type="EMBL" id="KNY30487.1"/>
    </source>
</evidence>
<accession>A0A0L6JY58</accession>
<gene>
    <name evidence="2" type="ORF">Bccel_5760</name>
    <name evidence="3" type="ORF">Bccel_5767</name>
</gene>
<dbReference type="STRING" id="398512.Bccel_5760"/>
<dbReference type="AlphaFoldDB" id="A0A0L6JY58"/>
<dbReference type="EMBL" id="LGTC01000001">
    <property type="protein sequence ID" value="KNY30487.1"/>
    <property type="molecule type" value="Genomic_DNA"/>
</dbReference>
<organism evidence="2 4">
    <name type="scientific">Pseudobacteroides cellulosolvens ATCC 35603 = DSM 2933</name>
    <dbReference type="NCBI Taxonomy" id="398512"/>
    <lineage>
        <taxon>Bacteria</taxon>
        <taxon>Bacillati</taxon>
        <taxon>Bacillota</taxon>
        <taxon>Clostridia</taxon>
        <taxon>Eubacteriales</taxon>
        <taxon>Oscillospiraceae</taxon>
        <taxon>Pseudobacteroides</taxon>
    </lineage>
</organism>
<reference evidence="4" key="2">
    <citation type="submission" date="2015-07" db="EMBL/GenBank/DDBJ databases">
        <title>Near-Complete Genome Sequence of the Cellulolytic Bacterium Bacteroides (Pseudobacteroides) cellulosolvens ATCC 35603.</title>
        <authorList>
            <person name="Dassa B."/>
            <person name="Utturkar S.M."/>
            <person name="Klingeman D.M."/>
            <person name="Hurt R.A."/>
            <person name="Keller M."/>
            <person name="Xu J."/>
            <person name="Reddy Y.H.K."/>
            <person name="Borovok I."/>
            <person name="Grinberg I.R."/>
            <person name="Lamed R."/>
            <person name="Zhivin O."/>
            <person name="Bayer E.A."/>
            <person name="Brown S.D."/>
        </authorList>
    </citation>
    <scope>NUCLEOTIDE SEQUENCE [LARGE SCALE GENOMIC DNA]</scope>
    <source>
        <strain evidence="4">DSM 2933</strain>
    </source>
</reference>
<sequence length="196" mass="21865" precursor="true">MKKKIVVLISVVAVLCFTFIACSNHSDTTKSQTNSSANNSSSLVRSYDNLKDLKKASEIIIEAEVTNDQKSFEYEHVTFTSSKVKVLKVHKGNVKESDILNILESGGISKDGFEISQDGVSVIKPSEHYLLFLYKYIGPVVTETNYQALGCYQGKFKIEKDNKVKQTAPDAAKTKDIENDILLDELVTKMKDTKED</sequence>
<evidence type="ECO:0000313" key="2">
    <source>
        <dbReference type="EMBL" id="KNY30480.1"/>
    </source>
</evidence>
<feature type="signal peptide" evidence="1">
    <location>
        <begin position="1"/>
        <end position="23"/>
    </location>
</feature>
<comment type="caution">
    <text evidence="2">The sequence shown here is derived from an EMBL/GenBank/DDBJ whole genome shotgun (WGS) entry which is preliminary data.</text>
</comment>
<reference evidence="2" key="1">
    <citation type="submission" date="2015-07" db="EMBL/GenBank/DDBJ databases">
        <title>MeaNS - Measles Nucleotide Surveillance Program.</title>
        <authorList>
            <person name="Tran T."/>
            <person name="Druce J."/>
        </authorList>
    </citation>
    <scope>NUCLEOTIDE SEQUENCE</scope>
    <source>
        <strain evidence="2">DSM 2933</strain>
    </source>
</reference>
<evidence type="ECO:0000256" key="1">
    <source>
        <dbReference type="SAM" id="SignalP"/>
    </source>
</evidence>
<name>A0A0L6JY58_9FIRM</name>
<dbReference type="RefSeq" id="WP_050753966.1">
    <property type="nucleotide sequence ID" value="NZ_LGTC01000001.1"/>
</dbReference>
<feature type="chain" id="PRO_5044054080" description="Lipoprotein" evidence="1">
    <location>
        <begin position="24"/>
        <end position="196"/>
    </location>
</feature>